<evidence type="ECO:0000313" key="2">
    <source>
        <dbReference type="EMBL" id="EHK18899.1"/>
    </source>
</evidence>
<feature type="region of interest" description="Disordered" evidence="1">
    <location>
        <begin position="126"/>
        <end position="147"/>
    </location>
</feature>
<dbReference type="VEuPathDB" id="FungiDB:TRIVIDRAFT_66925"/>
<dbReference type="RefSeq" id="XP_013953096.1">
    <property type="nucleotide sequence ID" value="XM_014097621.1"/>
</dbReference>
<dbReference type="HOGENOM" id="CLU_655618_0_0_1"/>
<dbReference type="Proteomes" id="UP000007115">
    <property type="component" value="Unassembled WGS sequence"/>
</dbReference>
<protein>
    <recommendedName>
        <fullName evidence="4">HNH nuclease domain-containing protein</fullName>
    </recommendedName>
</protein>
<evidence type="ECO:0000313" key="3">
    <source>
        <dbReference type="Proteomes" id="UP000007115"/>
    </source>
</evidence>
<evidence type="ECO:0000256" key="1">
    <source>
        <dbReference type="SAM" id="MobiDB-lite"/>
    </source>
</evidence>
<keyword evidence="3" id="KW-1185">Reference proteome</keyword>
<comment type="caution">
    <text evidence="2">The sequence shown here is derived from an EMBL/GenBank/DDBJ whole genome shotgun (WGS) entry which is preliminary data.</text>
</comment>
<dbReference type="InParanoid" id="G9N3L5"/>
<sequence length="419" mass="46979">MNAELSEESLRRAVFKFYYTDGIPDEIDSLFDWAAKSHWTAIPRPIVTATDFQQRMRIIQRIYALHYASREGHQAASNGQSPLLPVPLVSYFMLVPLRHLRSLTQRPGQYFPSPLTLNTYLSLDGETASPADVDRETAPPTDVDGESEISVDSLYSNKEEVDKVLDREEEMCILTGAPCSKVSYIVPYLVSPGEENMSREFIAQLDTIMFSLSQLSLNDLTAPESYNKSWNMICMDRVYYYWWGECLFGLKCVGIRDVQGSDQCIIQLQFQWMHKNSLSPTAEMGLSTANAWQMLLDTPFRLREGPPTEDSVPLIESGQMFYITMPCEDVDKMKAMFDIRWANTKLAALSGATGSRGELQLPPSEPDLGSALTTEDVNAWLGDLPDDTGEYESDWESGVQLQVPIGPATTQESDNPPSG</sequence>
<accession>G9N3L5</accession>
<dbReference type="EMBL" id="ABDF02000085">
    <property type="protein sequence ID" value="EHK18899.1"/>
    <property type="molecule type" value="Genomic_DNA"/>
</dbReference>
<proteinExistence type="predicted"/>
<gene>
    <name evidence="2" type="ORF">TRIVIDRAFT_66925</name>
</gene>
<dbReference type="AlphaFoldDB" id="G9N3L5"/>
<evidence type="ECO:0008006" key="4">
    <source>
        <dbReference type="Google" id="ProtNLM"/>
    </source>
</evidence>
<dbReference type="GeneID" id="25796889"/>
<organism evidence="2 3">
    <name type="scientific">Hypocrea virens (strain Gv29-8 / FGSC 10586)</name>
    <name type="common">Gliocladium virens</name>
    <name type="synonym">Trichoderma virens</name>
    <dbReference type="NCBI Taxonomy" id="413071"/>
    <lineage>
        <taxon>Eukaryota</taxon>
        <taxon>Fungi</taxon>
        <taxon>Dikarya</taxon>
        <taxon>Ascomycota</taxon>
        <taxon>Pezizomycotina</taxon>
        <taxon>Sordariomycetes</taxon>
        <taxon>Hypocreomycetidae</taxon>
        <taxon>Hypocreales</taxon>
        <taxon>Hypocreaceae</taxon>
        <taxon>Trichoderma</taxon>
    </lineage>
</organism>
<reference evidence="2 3" key="1">
    <citation type="journal article" date="2011" name="Genome Biol.">
        <title>Comparative genome sequence analysis underscores mycoparasitism as the ancestral life style of Trichoderma.</title>
        <authorList>
            <person name="Kubicek C.P."/>
            <person name="Herrera-Estrella A."/>
            <person name="Seidl-Seiboth V."/>
            <person name="Martinez D.A."/>
            <person name="Druzhinina I.S."/>
            <person name="Thon M."/>
            <person name="Zeilinger S."/>
            <person name="Casas-Flores S."/>
            <person name="Horwitz B.A."/>
            <person name="Mukherjee P.K."/>
            <person name="Mukherjee M."/>
            <person name="Kredics L."/>
            <person name="Alcaraz L.D."/>
            <person name="Aerts A."/>
            <person name="Antal Z."/>
            <person name="Atanasova L."/>
            <person name="Cervantes-Badillo M.G."/>
            <person name="Challacombe J."/>
            <person name="Chertkov O."/>
            <person name="McCluskey K."/>
            <person name="Coulpier F."/>
            <person name="Deshpande N."/>
            <person name="von Doehren H."/>
            <person name="Ebbole D.J."/>
            <person name="Esquivel-Naranjo E.U."/>
            <person name="Fekete E."/>
            <person name="Flipphi M."/>
            <person name="Glaser F."/>
            <person name="Gomez-Rodriguez E.Y."/>
            <person name="Gruber S."/>
            <person name="Han C."/>
            <person name="Henrissat B."/>
            <person name="Hermosa R."/>
            <person name="Hernandez-Onate M."/>
            <person name="Karaffa L."/>
            <person name="Kosti I."/>
            <person name="Le Crom S."/>
            <person name="Lindquist E."/>
            <person name="Lucas S."/>
            <person name="Luebeck M."/>
            <person name="Luebeck P.S."/>
            <person name="Margeot A."/>
            <person name="Metz B."/>
            <person name="Misra M."/>
            <person name="Nevalainen H."/>
            <person name="Omann M."/>
            <person name="Packer N."/>
            <person name="Perrone G."/>
            <person name="Uresti-Rivera E.E."/>
            <person name="Salamov A."/>
            <person name="Schmoll M."/>
            <person name="Seiboth B."/>
            <person name="Shapiro H."/>
            <person name="Sukno S."/>
            <person name="Tamayo-Ramos J.A."/>
            <person name="Tisch D."/>
            <person name="Wiest A."/>
            <person name="Wilkinson H.H."/>
            <person name="Zhang M."/>
            <person name="Coutinho P.M."/>
            <person name="Kenerley C.M."/>
            <person name="Monte E."/>
            <person name="Baker S.E."/>
            <person name="Grigoriev I.V."/>
        </authorList>
    </citation>
    <scope>NUCLEOTIDE SEQUENCE [LARGE SCALE GENOMIC DNA]</scope>
    <source>
        <strain evidence="3">Gv29-8 / FGSC 10586</strain>
    </source>
</reference>
<name>G9N3L5_HYPVG</name>